<dbReference type="GO" id="GO:0000155">
    <property type="term" value="F:phosphorelay sensor kinase activity"/>
    <property type="evidence" value="ECO:0007669"/>
    <property type="project" value="InterPro"/>
</dbReference>
<evidence type="ECO:0000259" key="3">
    <source>
        <dbReference type="PROSITE" id="PS50109"/>
    </source>
</evidence>
<dbReference type="Gene3D" id="3.30.565.10">
    <property type="entry name" value="Histidine kinase-like ATPase, C-terminal domain"/>
    <property type="match status" value="1"/>
</dbReference>
<dbReference type="Gene3D" id="2.60.40.10">
    <property type="entry name" value="Immunoglobulins"/>
    <property type="match status" value="1"/>
</dbReference>
<dbReference type="InterPro" id="IPR005467">
    <property type="entry name" value="His_kinase_dom"/>
</dbReference>
<dbReference type="SMART" id="SM00387">
    <property type="entry name" value="HATPase_c"/>
    <property type="match status" value="1"/>
</dbReference>
<feature type="domain" description="Histidine kinase" evidence="3">
    <location>
        <begin position="776"/>
        <end position="991"/>
    </location>
</feature>
<evidence type="ECO:0000256" key="2">
    <source>
        <dbReference type="SAM" id="Phobius"/>
    </source>
</evidence>
<dbReference type="PANTHER" id="PTHR43547">
    <property type="entry name" value="TWO-COMPONENT HISTIDINE KINASE"/>
    <property type="match status" value="1"/>
</dbReference>
<dbReference type="RefSeq" id="WP_188506031.1">
    <property type="nucleotide sequence ID" value="NZ_BMER01000001.1"/>
</dbReference>
<proteinExistence type="predicted"/>
<dbReference type="PANTHER" id="PTHR43547:SF2">
    <property type="entry name" value="HYBRID SIGNAL TRANSDUCTION HISTIDINE KINASE C"/>
    <property type="match status" value="1"/>
</dbReference>
<dbReference type="EMBL" id="BMER01000001">
    <property type="protein sequence ID" value="GGG88595.1"/>
    <property type="molecule type" value="Genomic_DNA"/>
</dbReference>
<dbReference type="PROSITE" id="PS50109">
    <property type="entry name" value="HIS_KIN"/>
    <property type="match status" value="1"/>
</dbReference>
<gene>
    <name evidence="4" type="ORF">GCM10007415_23330</name>
</gene>
<dbReference type="InterPro" id="IPR013783">
    <property type="entry name" value="Ig-like_fold"/>
</dbReference>
<dbReference type="InterPro" id="IPR036890">
    <property type="entry name" value="HATPase_C_sf"/>
</dbReference>
<dbReference type="Gene3D" id="2.130.10.10">
    <property type="entry name" value="YVTN repeat-like/Quinoprotein amine dehydrogenase"/>
    <property type="match status" value="2"/>
</dbReference>
<keyword evidence="1" id="KW-0597">Phosphoprotein</keyword>
<dbReference type="InterPro" id="IPR003594">
    <property type="entry name" value="HATPase_dom"/>
</dbReference>
<keyword evidence="2" id="KW-0812">Transmembrane</keyword>
<dbReference type="AlphaFoldDB" id="A0A917HS25"/>
<comment type="caution">
    <text evidence="4">The sequence shown here is derived from an EMBL/GenBank/DDBJ whole genome shotgun (WGS) entry which is preliminary data.</text>
</comment>
<feature type="transmembrane region" description="Helical" evidence="2">
    <location>
        <begin position="721"/>
        <end position="740"/>
    </location>
</feature>
<reference evidence="4" key="1">
    <citation type="journal article" date="2014" name="Int. J. Syst. Evol. Microbiol.">
        <title>Complete genome sequence of Corynebacterium casei LMG S-19264T (=DSM 44701T), isolated from a smear-ripened cheese.</title>
        <authorList>
            <consortium name="US DOE Joint Genome Institute (JGI-PGF)"/>
            <person name="Walter F."/>
            <person name="Albersmeier A."/>
            <person name="Kalinowski J."/>
            <person name="Ruckert C."/>
        </authorList>
    </citation>
    <scope>NUCLEOTIDE SEQUENCE</scope>
    <source>
        <strain evidence="4">CGMCC 1.12195</strain>
    </source>
</reference>
<evidence type="ECO:0000313" key="5">
    <source>
        <dbReference type="Proteomes" id="UP000660862"/>
    </source>
</evidence>
<dbReference type="InterPro" id="IPR015943">
    <property type="entry name" value="WD40/YVTN_repeat-like_dom_sf"/>
</dbReference>
<dbReference type="Proteomes" id="UP000660862">
    <property type="component" value="Unassembled WGS sequence"/>
</dbReference>
<keyword evidence="2" id="KW-1133">Transmembrane helix</keyword>
<organism evidence="4 5">
    <name type="scientific">Parapedobacter pyrenivorans</name>
    <dbReference type="NCBI Taxonomy" id="1305674"/>
    <lineage>
        <taxon>Bacteria</taxon>
        <taxon>Pseudomonadati</taxon>
        <taxon>Bacteroidota</taxon>
        <taxon>Sphingobacteriia</taxon>
        <taxon>Sphingobacteriales</taxon>
        <taxon>Sphingobacteriaceae</taxon>
        <taxon>Parapedobacter</taxon>
    </lineage>
</organism>
<protein>
    <recommendedName>
        <fullName evidence="3">Histidine kinase domain-containing protein</fullName>
    </recommendedName>
</protein>
<dbReference type="Pfam" id="PF02518">
    <property type="entry name" value="HATPase_c"/>
    <property type="match status" value="1"/>
</dbReference>
<name>A0A917HS25_9SPHI</name>
<dbReference type="InterPro" id="IPR036097">
    <property type="entry name" value="HisK_dim/P_sf"/>
</dbReference>
<reference evidence="4" key="2">
    <citation type="submission" date="2020-09" db="EMBL/GenBank/DDBJ databases">
        <authorList>
            <person name="Sun Q."/>
            <person name="Zhou Y."/>
        </authorList>
    </citation>
    <scope>NUCLEOTIDE SEQUENCE</scope>
    <source>
        <strain evidence="4">CGMCC 1.12195</strain>
    </source>
</reference>
<accession>A0A917HS25</accession>
<sequence>MAAFLIGLDPTFASDQTFIIDHYTDEHGLPQNSVKGIGQDNLGFLWLISEKGPIRYDGNGLFRTFDDLSASLRTDRMMALYQGGPNGELWAQAENDALVLLKDGRAVTSNETFWTVFDKPRLDAEKTLVTTTRLPSPYPEALPEHLFVPDGAGSGFVVSKDSISFPPDNLKSVYRLHFPNKNPWGFVGFQGKLLYLDQLRSCTVFHRDNRITQEEISGDLLSLPATTRFTIYWNTASDQVFIYAAKKLYWLSEDNNGRFHSTLLVSGFDFKTNNITTAHYVPFQGKLFLGSATKGLFVVRKRHFNMLHSGVDYPSNTFYNQTLLPNGLLLTNEGRTFDQKGQPHLSRFLQEKKHQYHQVFGPDGYLWIFQWDTILLVSPRADQLIGIRQNPALAKFSDWDDASNFWIGGDAGKLQKYHADRDTFLTMGSFPAITYIEDGGPQELYIGTKNGLFTFNTLDYTKKEIPEFAGKTIRSIYKESASRHWITTYQHGFFLYENGVVTAFPLDKNGYLATSHCMQEDTRGFLWISTNKGLFKVSKRQLLDYKQDITNVPFYFYYDKQWGLNTNEFNGGCKPCAIKLPNGDFSFPSLDGLVQFSPYTISDYFPSGDVILDQVILDEKTLPIQDTINIPNEFSRLDIKVATPFYGSPYNMEIDYVVTSEGKGKGNWLPLNTANHTLSINELSSGSHEVLIRMRNGMGARDFSYAAFHLYIQPLFHETTWFTLLLCMALGLAVWLFIALRTRFIVNQNRLLLMKVNERTDILESQYEWQQRLSTSITHDIKAPLNYVVRALGAIHDIAKAEGFLPREMEQVYLSTKNIYHYSNNLTKLAKLMPTRGALEFADVPLFQITQQQIDIFESAVESRGNTVHNNIPMSTSVYSNADILAIIIHNLLDNATKFTQNGEIKINVEPKTDTTVLFSITDTGLGFHPEQVDYYNELNQGHLPVRIEEKNIGFGLLLVKDMAHLIGAEMFIQSVLGGGTTISFILRNRA</sequence>
<dbReference type="SUPFAM" id="SSF55874">
    <property type="entry name" value="ATPase domain of HSP90 chaperone/DNA topoisomerase II/histidine kinase"/>
    <property type="match status" value="1"/>
</dbReference>
<keyword evidence="2" id="KW-0472">Membrane</keyword>
<evidence type="ECO:0000256" key="1">
    <source>
        <dbReference type="ARBA" id="ARBA00022553"/>
    </source>
</evidence>
<dbReference type="SUPFAM" id="SSF47384">
    <property type="entry name" value="Homodimeric domain of signal transducing histidine kinase"/>
    <property type="match status" value="1"/>
</dbReference>
<keyword evidence="5" id="KW-1185">Reference proteome</keyword>
<evidence type="ECO:0000313" key="4">
    <source>
        <dbReference type="EMBL" id="GGG88595.1"/>
    </source>
</evidence>